<gene>
    <name evidence="1" type="ORF">GOALK_017_00510</name>
</gene>
<evidence type="ECO:0000313" key="2">
    <source>
        <dbReference type="Proteomes" id="UP000003558"/>
    </source>
</evidence>
<comment type="caution">
    <text evidence="1">The sequence shown here is derived from an EMBL/GenBank/DDBJ whole genome shotgun (WGS) entry which is preliminary data.</text>
</comment>
<accession>F9VR28</accession>
<evidence type="ECO:0000313" key="1">
    <source>
        <dbReference type="EMBL" id="GAA11067.1"/>
    </source>
</evidence>
<name>F9VR28_9ACTN</name>
<reference evidence="1 2" key="1">
    <citation type="submission" date="2011-05" db="EMBL/GenBank/DDBJ databases">
        <title>Whole genome shotgun sequence of Gordonia alkanivorans NBRC 16433.</title>
        <authorList>
            <person name="Hosoyama A."/>
            <person name="Nakamura S."/>
            <person name="Takarada H."/>
            <person name="Tsuchikane K."/>
            <person name="Yamazaki S."/>
            <person name="Fujita N."/>
        </authorList>
    </citation>
    <scope>NUCLEOTIDE SEQUENCE [LARGE SCALE GENOMIC DNA]</scope>
    <source>
        <strain evidence="1 2">NBRC 16433</strain>
    </source>
</reference>
<proteinExistence type="predicted"/>
<dbReference type="STRING" id="1027371.GOALK_017_00510"/>
<organism evidence="1 2">
    <name type="scientific">Gordonia alkanivorans NBRC 16433</name>
    <dbReference type="NCBI Taxonomy" id="1027371"/>
    <lineage>
        <taxon>Bacteria</taxon>
        <taxon>Bacillati</taxon>
        <taxon>Actinomycetota</taxon>
        <taxon>Actinomycetes</taxon>
        <taxon>Mycobacteriales</taxon>
        <taxon>Gordoniaceae</taxon>
        <taxon>Gordonia</taxon>
    </lineage>
</organism>
<protein>
    <submittedName>
        <fullName evidence="1">Uncharacterized protein</fullName>
    </submittedName>
</protein>
<dbReference type="AlphaFoldDB" id="F9VR28"/>
<dbReference type="RefSeq" id="WP_006357241.1">
    <property type="nucleotide sequence ID" value="NZ_BACI01000017.1"/>
</dbReference>
<dbReference type="eggNOG" id="ENOG5033IPK">
    <property type="taxonomic scope" value="Bacteria"/>
</dbReference>
<sequence>MLSVMTDSAATDTTATPTVQAPGDVVASVKKFVAREGGSAKVVLQAIGAAGVRITLVGDAGGVLGDRVVADLATAQAVVDAVDGLEIAEWDRDLTSETTVKPSHYRKMAGWVARQKRFPKARNRAIL</sequence>
<dbReference type="EMBL" id="BACI01000017">
    <property type="protein sequence ID" value="GAA11067.1"/>
    <property type="molecule type" value="Genomic_DNA"/>
</dbReference>
<dbReference type="Proteomes" id="UP000003558">
    <property type="component" value="Unassembled WGS sequence"/>
</dbReference>